<proteinExistence type="predicted"/>
<reference evidence="1 2" key="1">
    <citation type="journal article" date="2019" name="Environ. Microbiol.">
        <title>At the nexus of three kingdoms: the genome of the mycorrhizal fungus Gigaspora margarita provides insights into plant, endobacterial and fungal interactions.</title>
        <authorList>
            <person name="Venice F."/>
            <person name="Ghignone S."/>
            <person name="Salvioli di Fossalunga A."/>
            <person name="Amselem J."/>
            <person name="Novero M."/>
            <person name="Xianan X."/>
            <person name="Sedzielewska Toro K."/>
            <person name="Morin E."/>
            <person name="Lipzen A."/>
            <person name="Grigoriev I.V."/>
            <person name="Henrissat B."/>
            <person name="Martin F.M."/>
            <person name="Bonfante P."/>
        </authorList>
    </citation>
    <scope>NUCLEOTIDE SEQUENCE [LARGE SCALE GENOMIC DNA]</scope>
    <source>
        <strain evidence="1 2">BEG34</strain>
    </source>
</reference>
<evidence type="ECO:0000313" key="1">
    <source>
        <dbReference type="EMBL" id="KAF0434163.1"/>
    </source>
</evidence>
<keyword evidence="2" id="KW-1185">Reference proteome</keyword>
<comment type="caution">
    <text evidence="1">The sequence shown here is derived from an EMBL/GenBank/DDBJ whole genome shotgun (WGS) entry which is preliminary data.</text>
</comment>
<accession>A0A8H4A6J0</accession>
<name>A0A8H4A6J0_GIGMA</name>
<evidence type="ECO:0000313" key="2">
    <source>
        <dbReference type="Proteomes" id="UP000439903"/>
    </source>
</evidence>
<dbReference type="EMBL" id="WTPW01001459">
    <property type="protein sequence ID" value="KAF0434163.1"/>
    <property type="molecule type" value="Genomic_DNA"/>
</dbReference>
<dbReference type="OrthoDB" id="2468402at2759"/>
<dbReference type="Proteomes" id="UP000439903">
    <property type="component" value="Unassembled WGS sequence"/>
</dbReference>
<dbReference type="AlphaFoldDB" id="A0A8H4A6J0"/>
<sequence length="76" mass="8732">MPLIAETNTKDDNVDDNTAILTIPKKNIPEEILNDQEIVDLIRHLDNYINTEEPDDSVEIHQFTHQEALDALDTVY</sequence>
<gene>
    <name evidence="1" type="ORF">F8M41_004935</name>
</gene>
<organism evidence="1 2">
    <name type="scientific">Gigaspora margarita</name>
    <dbReference type="NCBI Taxonomy" id="4874"/>
    <lineage>
        <taxon>Eukaryota</taxon>
        <taxon>Fungi</taxon>
        <taxon>Fungi incertae sedis</taxon>
        <taxon>Mucoromycota</taxon>
        <taxon>Glomeromycotina</taxon>
        <taxon>Glomeromycetes</taxon>
        <taxon>Diversisporales</taxon>
        <taxon>Gigasporaceae</taxon>
        <taxon>Gigaspora</taxon>
    </lineage>
</organism>
<protein>
    <submittedName>
        <fullName evidence="1">Uncharacterized protein</fullName>
    </submittedName>
</protein>